<organism evidence="2 3">
    <name type="scientific">Streptomyces carpinensis</name>
    <dbReference type="NCBI Taxonomy" id="66369"/>
    <lineage>
        <taxon>Bacteria</taxon>
        <taxon>Bacillati</taxon>
        <taxon>Actinomycetota</taxon>
        <taxon>Actinomycetes</taxon>
        <taxon>Kitasatosporales</taxon>
        <taxon>Streptomycetaceae</taxon>
        <taxon>Streptomyces</taxon>
    </lineage>
</organism>
<evidence type="ECO:0000313" key="3">
    <source>
        <dbReference type="Proteomes" id="UP001458415"/>
    </source>
</evidence>
<feature type="compositionally biased region" description="Polar residues" evidence="1">
    <location>
        <begin position="42"/>
        <end position="55"/>
    </location>
</feature>
<protein>
    <submittedName>
        <fullName evidence="2">Uncharacterized protein</fullName>
    </submittedName>
</protein>
<proteinExistence type="predicted"/>
<feature type="non-terminal residue" evidence="2">
    <location>
        <position position="100"/>
    </location>
</feature>
<evidence type="ECO:0000313" key="2">
    <source>
        <dbReference type="EMBL" id="MER6978840.1"/>
    </source>
</evidence>
<feature type="region of interest" description="Disordered" evidence="1">
    <location>
        <begin position="39"/>
        <end position="62"/>
    </location>
</feature>
<gene>
    <name evidence="2" type="ORF">ABT317_18010</name>
</gene>
<keyword evidence="3" id="KW-1185">Reference proteome</keyword>
<comment type="caution">
    <text evidence="2">The sequence shown here is derived from an EMBL/GenBank/DDBJ whole genome shotgun (WGS) entry which is preliminary data.</text>
</comment>
<accession>A0ABV1W3S3</accession>
<evidence type="ECO:0000256" key="1">
    <source>
        <dbReference type="SAM" id="MobiDB-lite"/>
    </source>
</evidence>
<dbReference type="Proteomes" id="UP001458415">
    <property type="component" value="Unassembled WGS sequence"/>
</dbReference>
<sequence length="100" mass="10465">MHGPADRRPSSPVSSFPTGWCTARSSAGCLSSGHWAARGRNESATIRGTADSSGGSAYHQVGAGEKRLVDGLGEVRRAHEEGPWTPGPQRVEAAVLGVRR</sequence>
<name>A0ABV1W3S3_9ACTN</name>
<reference evidence="2 3" key="1">
    <citation type="submission" date="2024-06" db="EMBL/GenBank/DDBJ databases">
        <title>The Natural Products Discovery Center: Release of the First 8490 Sequenced Strains for Exploring Actinobacteria Biosynthetic Diversity.</title>
        <authorList>
            <person name="Kalkreuter E."/>
            <person name="Kautsar S.A."/>
            <person name="Yang D."/>
            <person name="Bader C.D."/>
            <person name="Teijaro C.N."/>
            <person name="Fluegel L."/>
            <person name="Davis C.M."/>
            <person name="Simpson J.R."/>
            <person name="Lauterbach L."/>
            <person name="Steele A.D."/>
            <person name="Gui C."/>
            <person name="Meng S."/>
            <person name="Li G."/>
            <person name="Viehrig K."/>
            <person name="Ye F."/>
            <person name="Su P."/>
            <person name="Kiefer A.F."/>
            <person name="Nichols A."/>
            <person name="Cepeda A.J."/>
            <person name="Yan W."/>
            <person name="Fan B."/>
            <person name="Jiang Y."/>
            <person name="Adhikari A."/>
            <person name="Zheng C.-J."/>
            <person name="Schuster L."/>
            <person name="Cowan T.M."/>
            <person name="Smanski M.J."/>
            <person name="Chevrette M.G."/>
            <person name="De Carvalho L.P.S."/>
            <person name="Shen B."/>
        </authorList>
    </citation>
    <scope>NUCLEOTIDE SEQUENCE [LARGE SCALE GENOMIC DNA]</scope>
    <source>
        <strain evidence="2 3">NPDC000634</strain>
    </source>
</reference>
<dbReference type="EMBL" id="JBEPCU010000283">
    <property type="protein sequence ID" value="MER6978840.1"/>
    <property type="molecule type" value="Genomic_DNA"/>
</dbReference>